<feature type="region of interest" description="Disordered" evidence="9">
    <location>
        <begin position="133"/>
        <end position="153"/>
    </location>
</feature>
<evidence type="ECO:0000256" key="2">
    <source>
        <dbReference type="ARBA" id="ARBA00009580"/>
    </source>
</evidence>
<dbReference type="InterPro" id="IPR043588">
    <property type="entry name" value="SSH-N"/>
</dbReference>
<evidence type="ECO:0000256" key="1">
    <source>
        <dbReference type="ARBA" id="ARBA00004245"/>
    </source>
</evidence>
<evidence type="ECO:0000256" key="9">
    <source>
        <dbReference type="SAM" id="MobiDB-lite"/>
    </source>
</evidence>
<evidence type="ECO:0000313" key="13">
    <source>
        <dbReference type="EMBL" id="CAB0012877.1"/>
    </source>
</evidence>
<name>A0A6H5H908_9HEMI</name>
<dbReference type="SUPFAM" id="SSF52799">
    <property type="entry name" value="(Phosphotyrosine protein) phosphatases II"/>
    <property type="match status" value="1"/>
</dbReference>
<evidence type="ECO:0000313" key="14">
    <source>
        <dbReference type="Proteomes" id="UP000479000"/>
    </source>
</evidence>
<keyword evidence="4" id="KW-0963">Cytoplasm</keyword>
<dbReference type="GO" id="GO:0005856">
    <property type="term" value="C:cytoskeleton"/>
    <property type="evidence" value="ECO:0007669"/>
    <property type="project" value="UniProtKB-SubCell"/>
</dbReference>
<dbReference type="FunFam" id="3.90.190.10:FF:000004">
    <property type="entry name" value="Protein phosphatase Slingshot homolog 2"/>
    <property type="match status" value="1"/>
</dbReference>
<keyword evidence="6" id="KW-0904">Protein phosphatase</keyword>
<keyword evidence="7" id="KW-0206">Cytoskeleton</keyword>
<dbReference type="InterPro" id="IPR000387">
    <property type="entry name" value="Tyr_Pase_dom"/>
</dbReference>
<proteinExistence type="inferred from homology"/>
<dbReference type="PROSITE" id="PS51998">
    <property type="entry name" value="DEK_C"/>
    <property type="match status" value="1"/>
</dbReference>
<dbReference type="InterPro" id="IPR020422">
    <property type="entry name" value="TYR_PHOSPHATASE_DUAL_dom"/>
</dbReference>
<feature type="compositionally biased region" description="Polar residues" evidence="9">
    <location>
        <begin position="451"/>
        <end position="462"/>
    </location>
</feature>
<feature type="compositionally biased region" description="Polar residues" evidence="9">
    <location>
        <begin position="375"/>
        <end position="385"/>
    </location>
</feature>
<evidence type="ECO:0000256" key="5">
    <source>
        <dbReference type="ARBA" id="ARBA00022801"/>
    </source>
</evidence>
<feature type="compositionally biased region" description="Gly residues" evidence="9">
    <location>
        <begin position="363"/>
        <end position="374"/>
    </location>
</feature>
<dbReference type="Gene3D" id="3.90.190.10">
    <property type="entry name" value="Protein tyrosine phosphatase superfamily"/>
    <property type="match status" value="1"/>
</dbReference>
<dbReference type="Pfam" id="PF08766">
    <property type="entry name" value="DEK_C"/>
    <property type="match status" value="1"/>
</dbReference>
<dbReference type="PROSITE" id="PS00383">
    <property type="entry name" value="TYR_PHOSPHATASE_1"/>
    <property type="match status" value="1"/>
</dbReference>
<comment type="subcellular location">
    <subcellularLocation>
        <location evidence="1">Cytoplasm</location>
        <location evidence="1">Cytoskeleton</location>
    </subcellularLocation>
</comment>
<dbReference type="InterPro" id="IPR000340">
    <property type="entry name" value="Dual-sp_phosphatase_cat-dom"/>
</dbReference>
<dbReference type="InterPro" id="IPR014876">
    <property type="entry name" value="DEK_C"/>
</dbReference>
<gene>
    <name evidence="13" type="ORF">NTEN_LOCUS17570</name>
</gene>
<dbReference type="PANTHER" id="PTHR45864">
    <property type="entry name" value="SLINGSHOT PROTEIN PHOSPHATASE HOMOLOG"/>
    <property type="match status" value="1"/>
</dbReference>
<dbReference type="InterPro" id="IPR029021">
    <property type="entry name" value="Prot-tyrosine_phosphatase-like"/>
</dbReference>
<dbReference type="EC" id="3.1.3.16" evidence="3"/>
<evidence type="ECO:0000256" key="4">
    <source>
        <dbReference type="ARBA" id="ARBA00022490"/>
    </source>
</evidence>
<sequence>MVTSLISSTIFYIILFEVSHSWYRNGKELGMSISGEKSDYGFPSRFRFLVIALTSLMTSQRRNNCAGGVYLCLLHYYASLFLSALQTLHKVSGKAREHNYFLGGLTHDWVSYYEGCITSDRSCLNEWHAMDSLESRRPPSPDSVRHKPTEREETERVIRSALKEIMMSVDLDEVTSKQVRARLEESLDVDLGEFKSFIDEEMLVILGQMDEATEIFPHVYLGSEWNASNLEELHKNGVCHILNVTREIDNFFPGTFDYLNVRVYDDEKTDLLKHWDNTFKYITNAKKAGSKVLVHCKMGISRSASVVIAYAMKAYSWDLKKALTYVQNKRQCIKPNSSFISQLETYQVSRQSSWSSVDSGMTAGEGGGGFGGGVSRQSSWGSGDNRQGAVPSRNSSWGSYDTRLPTVTPSVAEGRPPPPEIGKVKNLKKEFEAKSTSGAPKATPERDENNGDSAQSLPSSPISDRPERPSPSGSLEELSVRKLVGRYEKPPQH</sequence>
<comment type="similarity">
    <text evidence="2">Belongs to the protein-tyrosine phosphatase family.</text>
</comment>
<dbReference type="PROSITE" id="PS50054">
    <property type="entry name" value="TYR_PHOSPHATASE_DUAL"/>
    <property type="match status" value="1"/>
</dbReference>
<organism evidence="13 14">
    <name type="scientific">Nesidiocoris tenuis</name>
    <dbReference type="NCBI Taxonomy" id="355587"/>
    <lineage>
        <taxon>Eukaryota</taxon>
        <taxon>Metazoa</taxon>
        <taxon>Ecdysozoa</taxon>
        <taxon>Arthropoda</taxon>
        <taxon>Hexapoda</taxon>
        <taxon>Insecta</taxon>
        <taxon>Pterygota</taxon>
        <taxon>Neoptera</taxon>
        <taxon>Paraneoptera</taxon>
        <taxon>Hemiptera</taxon>
        <taxon>Heteroptera</taxon>
        <taxon>Panheteroptera</taxon>
        <taxon>Cimicomorpha</taxon>
        <taxon>Miridae</taxon>
        <taxon>Dicyphina</taxon>
        <taxon>Nesidiocoris</taxon>
    </lineage>
</organism>
<dbReference type="OrthoDB" id="5779068at2759"/>
<evidence type="ECO:0000256" key="6">
    <source>
        <dbReference type="ARBA" id="ARBA00022912"/>
    </source>
</evidence>
<reference evidence="13 14" key="1">
    <citation type="submission" date="2020-02" db="EMBL/GenBank/DDBJ databases">
        <authorList>
            <person name="Ferguson B K."/>
        </authorList>
    </citation>
    <scope>NUCLEOTIDE SEQUENCE [LARGE SCALE GENOMIC DNA]</scope>
</reference>
<feature type="domain" description="Tyrosine specific protein phosphatases" evidence="11">
    <location>
        <begin position="273"/>
        <end position="330"/>
    </location>
</feature>
<dbReference type="GO" id="GO:0030837">
    <property type="term" value="P:negative regulation of actin filament polymerization"/>
    <property type="evidence" value="ECO:0007669"/>
    <property type="project" value="InterPro"/>
</dbReference>
<comment type="catalytic activity">
    <reaction evidence="8">
        <text>O-phospho-L-threonyl-[protein] + H2O = L-threonyl-[protein] + phosphate</text>
        <dbReference type="Rhea" id="RHEA:47004"/>
        <dbReference type="Rhea" id="RHEA-COMP:11060"/>
        <dbReference type="Rhea" id="RHEA-COMP:11605"/>
        <dbReference type="ChEBI" id="CHEBI:15377"/>
        <dbReference type="ChEBI" id="CHEBI:30013"/>
        <dbReference type="ChEBI" id="CHEBI:43474"/>
        <dbReference type="ChEBI" id="CHEBI:61977"/>
        <dbReference type="EC" id="3.1.3.16"/>
    </reaction>
</comment>
<feature type="compositionally biased region" description="Polar residues" evidence="9">
    <location>
        <begin position="392"/>
        <end position="409"/>
    </location>
</feature>
<keyword evidence="5" id="KW-0378">Hydrolase</keyword>
<dbReference type="GO" id="GO:0003779">
    <property type="term" value="F:actin binding"/>
    <property type="evidence" value="ECO:0007669"/>
    <property type="project" value="InterPro"/>
</dbReference>
<dbReference type="Pfam" id="PF23040">
    <property type="entry name" value="PH_SSH1-like_1st"/>
    <property type="match status" value="1"/>
</dbReference>
<dbReference type="AlphaFoldDB" id="A0A6H5H908"/>
<evidence type="ECO:0000256" key="8">
    <source>
        <dbReference type="ARBA" id="ARBA00048336"/>
    </source>
</evidence>
<dbReference type="SUPFAM" id="SSF109715">
    <property type="entry name" value="DEK C-terminal domain"/>
    <property type="match status" value="1"/>
</dbReference>
<feature type="domain" description="DEK-C" evidence="12">
    <location>
        <begin position="152"/>
        <end position="207"/>
    </location>
</feature>
<dbReference type="Proteomes" id="UP000479000">
    <property type="component" value="Unassembled WGS sequence"/>
</dbReference>
<feature type="region of interest" description="Disordered" evidence="9">
    <location>
        <begin position="356"/>
        <end position="493"/>
    </location>
</feature>
<dbReference type="InterPro" id="IPR016130">
    <property type="entry name" value="Tyr_Pase_AS"/>
</dbReference>
<dbReference type="Gene3D" id="1.10.10.60">
    <property type="entry name" value="Homeodomain-like"/>
    <property type="match status" value="1"/>
</dbReference>
<accession>A0A6H5H908</accession>
<feature type="domain" description="Tyrosine-protein phosphatase" evidence="10">
    <location>
        <begin position="211"/>
        <end position="352"/>
    </location>
</feature>
<keyword evidence="14" id="KW-1185">Reference proteome</keyword>
<dbReference type="SMART" id="SM00195">
    <property type="entry name" value="DSPc"/>
    <property type="match status" value="1"/>
</dbReference>
<evidence type="ECO:0000259" key="12">
    <source>
        <dbReference type="PROSITE" id="PS51998"/>
    </source>
</evidence>
<evidence type="ECO:0000259" key="10">
    <source>
        <dbReference type="PROSITE" id="PS50054"/>
    </source>
</evidence>
<dbReference type="Pfam" id="PF00782">
    <property type="entry name" value="DSPc"/>
    <property type="match status" value="1"/>
</dbReference>
<dbReference type="GO" id="GO:0004722">
    <property type="term" value="F:protein serine/threonine phosphatase activity"/>
    <property type="evidence" value="ECO:0007669"/>
    <property type="project" value="UniProtKB-EC"/>
</dbReference>
<evidence type="ECO:0000256" key="7">
    <source>
        <dbReference type="ARBA" id="ARBA00023212"/>
    </source>
</evidence>
<dbReference type="EMBL" id="CADCXU010025655">
    <property type="protein sequence ID" value="CAB0012877.1"/>
    <property type="molecule type" value="Genomic_DNA"/>
</dbReference>
<dbReference type="InterPro" id="IPR043587">
    <property type="entry name" value="Phosphatase_SSH-like"/>
</dbReference>
<dbReference type="PANTHER" id="PTHR45864:SF2">
    <property type="entry name" value="PROTEIN PHOSPHATASE SLINGSHOT"/>
    <property type="match status" value="1"/>
</dbReference>
<protein>
    <recommendedName>
        <fullName evidence="3">protein-serine/threonine phosphatase</fullName>
        <ecNumber evidence="3">3.1.3.16</ecNumber>
    </recommendedName>
</protein>
<evidence type="ECO:0000256" key="3">
    <source>
        <dbReference type="ARBA" id="ARBA00013081"/>
    </source>
</evidence>
<evidence type="ECO:0000259" key="11">
    <source>
        <dbReference type="PROSITE" id="PS50056"/>
    </source>
</evidence>
<dbReference type="PROSITE" id="PS50056">
    <property type="entry name" value="TYR_PHOSPHATASE_2"/>
    <property type="match status" value="1"/>
</dbReference>